<feature type="non-terminal residue" evidence="1">
    <location>
        <position position="42"/>
    </location>
</feature>
<proteinExistence type="predicted"/>
<evidence type="ECO:0000313" key="1">
    <source>
        <dbReference type="EMBL" id="GAI94984.1"/>
    </source>
</evidence>
<dbReference type="EMBL" id="BARW01016774">
    <property type="protein sequence ID" value="GAI94984.1"/>
    <property type="molecule type" value="Genomic_DNA"/>
</dbReference>
<dbReference type="AlphaFoldDB" id="X1URP2"/>
<name>X1URP2_9ZZZZ</name>
<organism evidence="1">
    <name type="scientific">marine sediment metagenome</name>
    <dbReference type="NCBI Taxonomy" id="412755"/>
    <lineage>
        <taxon>unclassified sequences</taxon>
        <taxon>metagenomes</taxon>
        <taxon>ecological metagenomes</taxon>
    </lineage>
</organism>
<sequence length="42" mass="4504">MADATVVWEAYVPMEPLGGGKLIAHVGQATWHAHTDTDNELA</sequence>
<protein>
    <submittedName>
        <fullName evidence="1">Uncharacterized protein</fullName>
    </submittedName>
</protein>
<reference evidence="1" key="1">
    <citation type="journal article" date="2014" name="Front. Microbiol.">
        <title>High frequency of phylogenetically diverse reductive dehalogenase-homologous genes in deep subseafloor sedimentary metagenomes.</title>
        <authorList>
            <person name="Kawai M."/>
            <person name="Futagami T."/>
            <person name="Toyoda A."/>
            <person name="Takaki Y."/>
            <person name="Nishi S."/>
            <person name="Hori S."/>
            <person name="Arai W."/>
            <person name="Tsubouchi T."/>
            <person name="Morono Y."/>
            <person name="Uchiyama I."/>
            <person name="Ito T."/>
            <person name="Fujiyama A."/>
            <person name="Inagaki F."/>
            <person name="Takami H."/>
        </authorList>
    </citation>
    <scope>NUCLEOTIDE SEQUENCE</scope>
    <source>
        <strain evidence="1">Expedition CK06-06</strain>
    </source>
</reference>
<accession>X1URP2</accession>
<gene>
    <name evidence="1" type="ORF">S12H4_29122</name>
</gene>
<comment type="caution">
    <text evidence="1">The sequence shown here is derived from an EMBL/GenBank/DDBJ whole genome shotgun (WGS) entry which is preliminary data.</text>
</comment>